<dbReference type="Proteomes" id="UP000027821">
    <property type="component" value="Unassembled WGS sequence"/>
</dbReference>
<organism evidence="15 16">
    <name type="scientific">Anditalea andensis</name>
    <dbReference type="NCBI Taxonomy" id="1048983"/>
    <lineage>
        <taxon>Bacteria</taxon>
        <taxon>Pseudomonadati</taxon>
        <taxon>Bacteroidota</taxon>
        <taxon>Cytophagia</taxon>
        <taxon>Cytophagales</taxon>
        <taxon>Cytophagaceae</taxon>
        <taxon>Anditalea</taxon>
    </lineage>
</organism>
<dbReference type="GO" id="GO:0009252">
    <property type="term" value="P:peptidoglycan biosynthetic process"/>
    <property type="evidence" value="ECO:0007669"/>
    <property type="project" value="UniProtKB-KW"/>
</dbReference>
<comment type="catalytic activity">
    <reaction evidence="13 14">
        <text>di-trans,octa-cis-undecaprenyl diphosphate + H2O = di-trans,octa-cis-undecaprenyl phosphate + phosphate + H(+)</text>
        <dbReference type="Rhea" id="RHEA:28094"/>
        <dbReference type="ChEBI" id="CHEBI:15377"/>
        <dbReference type="ChEBI" id="CHEBI:15378"/>
        <dbReference type="ChEBI" id="CHEBI:43474"/>
        <dbReference type="ChEBI" id="CHEBI:58405"/>
        <dbReference type="ChEBI" id="CHEBI:60392"/>
        <dbReference type="EC" id="3.6.1.27"/>
    </reaction>
</comment>
<evidence type="ECO:0000256" key="10">
    <source>
        <dbReference type="ARBA" id="ARBA00023251"/>
    </source>
</evidence>
<evidence type="ECO:0000256" key="7">
    <source>
        <dbReference type="ARBA" id="ARBA00022801"/>
    </source>
</evidence>
<keyword evidence="8 14" id="KW-1133">Transmembrane helix</keyword>
<dbReference type="Pfam" id="PF02673">
    <property type="entry name" value="BacA"/>
    <property type="match status" value="1"/>
</dbReference>
<dbReference type="EMBL" id="JMIH01000016">
    <property type="protein sequence ID" value="KEO74197.1"/>
    <property type="molecule type" value="Genomic_DNA"/>
</dbReference>
<dbReference type="PANTHER" id="PTHR30622">
    <property type="entry name" value="UNDECAPRENYL-DIPHOSPHATASE"/>
    <property type="match status" value="1"/>
</dbReference>
<protein>
    <recommendedName>
        <fullName evidence="4 14">Undecaprenyl-diphosphatase</fullName>
        <ecNumber evidence="3 14">3.6.1.27</ecNumber>
    </recommendedName>
    <alternativeName>
        <fullName evidence="12 14">Bacitracin resistance protein</fullName>
    </alternativeName>
    <alternativeName>
        <fullName evidence="11 14">Undecaprenyl pyrophosphate phosphatase</fullName>
    </alternativeName>
</protein>
<gene>
    <name evidence="14" type="primary">uppP</name>
    <name evidence="15" type="ORF">EL17_08655</name>
</gene>
<feature type="transmembrane region" description="Helical" evidence="14">
    <location>
        <begin position="112"/>
        <end position="132"/>
    </location>
</feature>
<keyword evidence="14" id="KW-0133">Cell shape</keyword>
<reference evidence="15 16" key="1">
    <citation type="submission" date="2014-04" db="EMBL/GenBank/DDBJ databases">
        <title>Characterization and application of a salt tolerant electro-active bacterium.</title>
        <authorList>
            <person name="Yang L."/>
            <person name="Wei S."/>
            <person name="Tay Q.X.M."/>
        </authorList>
    </citation>
    <scope>NUCLEOTIDE SEQUENCE [LARGE SCALE GENOMIC DNA]</scope>
    <source>
        <strain evidence="15 16">LY1</strain>
    </source>
</reference>
<keyword evidence="7 14" id="KW-0378">Hydrolase</keyword>
<comment type="miscellaneous">
    <text evidence="14">Bacitracin is thought to be involved in the inhibition of peptidoglycan synthesis by sequestering undecaprenyl diphosphate, thereby reducing the pool of lipid carrier available.</text>
</comment>
<feature type="transmembrane region" description="Helical" evidence="14">
    <location>
        <begin position="144"/>
        <end position="162"/>
    </location>
</feature>
<dbReference type="GO" id="GO:0008360">
    <property type="term" value="P:regulation of cell shape"/>
    <property type="evidence" value="ECO:0007669"/>
    <property type="project" value="UniProtKB-KW"/>
</dbReference>
<sequence length="265" mass="28371">MSLLEAIILGIIQGLTEFLPVSSSGHLELGTYILGIEAADNLLFAVIVHAATALSTIVVFRRDILVIIQDLFKFQWNEGTQFAAKVFITLIPIGLVGVFFEDYIDEFFGGQIIFVGSMLLVTAALLSLSYYAGKKEGKITFGKAFIIGIAQTIAVLPGISRSGSTIATALILGVEKERATRFSFLMVLIPILGASLLKTLKYFKDPSIAEGISGVALGAGFLAAFIAGLFACLWMVEIVKKGKLIYFAIYCAIVGLIAISAGFLI</sequence>
<dbReference type="GO" id="GO:0050380">
    <property type="term" value="F:undecaprenyl-diphosphatase activity"/>
    <property type="evidence" value="ECO:0007669"/>
    <property type="project" value="UniProtKB-UniRule"/>
</dbReference>
<evidence type="ECO:0000256" key="4">
    <source>
        <dbReference type="ARBA" id="ARBA00021581"/>
    </source>
</evidence>
<dbReference type="HAMAP" id="MF_01006">
    <property type="entry name" value="Undec_diphosphatase"/>
    <property type="match status" value="1"/>
</dbReference>
<evidence type="ECO:0000256" key="3">
    <source>
        <dbReference type="ARBA" id="ARBA00012374"/>
    </source>
</evidence>
<evidence type="ECO:0000313" key="15">
    <source>
        <dbReference type="EMBL" id="KEO74197.1"/>
    </source>
</evidence>
<proteinExistence type="inferred from homology"/>
<dbReference type="RefSeq" id="WP_035073100.1">
    <property type="nucleotide sequence ID" value="NZ_JMIH01000016.1"/>
</dbReference>
<name>A0A074LK68_9BACT</name>
<evidence type="ECO:0000256" key="14">
    <source>
        <dbReference type="HAMAP-Rule" id="MF_01006"/>
    </source>
</evidence>
<dbReference type="PANTHER" id="PTHR30622:SF2">
    <property type="entry name" value="UNDECAPRENYL-DIPHOSPHATASE"/>
    <property type="match status" value="1"/>
</dbReference>
<evidence type="ECO:0000256" key="1">
    <source>
        <dbReference type="ARBA" id="ARBA00004651"/>
    </source>
</evidence>
<evidence type="ECO:0000256" key="12">
    <source>
        <dbReference type="ARBA" id="ARBA00032932"/>
    </source>
</evidence>
<dbReference type="EC" id="3.6.1.27" evidence="3 14"/>
<evidence type="ECO:0000256" key="5">
    <source>
        <dbReference type="ARBA" id="ARBA00022475"/>
    </source>
</evidence>
<evidence type="ECO:0000256" key="13">
    <source>
        <dbReference type="ARBA" id="ARBA00047594"/>
    </source>
</evidence>
<feature type="transmembrane region" description="Helical" evidence="14">
    <location>
        <begin position="212"/>
        <end position="238"/>
    </location>
</feature>
<dbReference type="AlphaFoldDB" id="A0A074LK68"/>
<comment type="caution">
    <text evidence="15">The sequence shown here is derived from an EMBL/GenBank/DDBJ whole genome shotgun (WGS) entry which is preliminary data.</text>
</comment>
<dbReference type="GO" id="GO:0071555">
    <property type="term" value="P:cell wall organization"/>
    <property type="evidence" value="ECO:0007669"/>
    <property type="project" value="UniProtKB-KW"/>
</dbReference>
<dbReference type="eggNOG" id="COG1968">
    <property type="taxonomic scope" value="Bacteria"/>
</dbReference>
<dbReference type="GO" id="GO:0005886">
    <property type="term" value="C:plasma membrane"/>
    <property type="evidence" value="ECO:0007669"/>
    <property type="project" value="UniProtKB-SubCell"/>
</dbReference>
<evidence type="ECO:0000313" key="16">
    <source>
        <dbReference type="Proteomes" id="UP000027821"/>
    </source>
</evidence>
<keyword evidence="9 14" id="KW-0472">Membrane</keyword>
<comment type="subcellular location">
    <subcellularLocation>
        <location evidence="1 14">Cell membrane</location>
        <topology evidence="1 14">Multi-pass membrane protein</topology>
    </subcellularLocation>
</comment>
<dbReference type="STRING" id="1048983.EL17_08655"/>
<feature type="transmembrane region" description="Helical" evidence="14">
    <location>
        <begin position="244"/>
        <end position="264"/>
    </location>
</feature>
<keyword evidence="16" id="KW-1185">Reference proteome</keyword>
<comment type="similarity">
    <text evidence="2 14">Belongs to the UppP family.</text>
</comment>
<feature type="transmembrane region" description="Helical" evidence="14">
    <location>
        <begin position="42"/>
        <end position="61"/>
    </location>
</feature>
<dbReference type="InterPro" id="IPR003824">
    <property type="entry name" value="UppP"/>
</dbReference>
<feature type="transmembrane region" description="Helical" evidence="14">
    <location>
        <begin position="82"/>
        <end position="100"/>
    </location>
</feature>
<evidence type="ECO:0000256" key="9">
    <source>
        <dbReference type="ARBA" id="ARBA00023136"/>
    </source>
</evidence>
<evidence type="ECO:0000256" key="11">
    <source>
        <dbReference type="ARBA" id="ARBA00032707"/>
    </source>
</evidence>
<evidence type="ECO:0000256" key="2">
    <source>
        <dbReference type="ARBA" id="ARBA00010621"/>
    </source>
</evidence>
<dbReference type="GO" id="GO:0046677">
    <property type="term" value="P:response to antibiotic"/>
    <property type="evidence" value="ECO:0007669"/>
    <property type="project" value="UniProtKB-UniRule"/>
</dbReference>
<feature type="transmembrane region" description="Helical" evidence="14">
    <location>
        <begin position="182"/>
        <end position="200"/>
    </location>
</feature>
<accession>A0A074LK68</accession>
<keyword evidence="14" id="KW-0961">Cell wall biogenesis/degradation</keyword>
<keyword evidence="5 14" id="KW-1003">Cell membrane</keyword>
<keyword evidence="14" id="KW-0573">Peptidoglycan synthesis</keyword>
<keyword evidence="6 14" id="KW-0812">Transmembrane</keyword>
<evidence type="ECO:0000256" key="6">
    <source>
        <dbReference type="ARBA" id="ARBA00022692"/>
    </source>
</evidence>
<comment type="function">
    <text evidence="14">Catalyzes the dephosphorylation of undecaprenyl diphosphate (UPP). Confers resistance to bacitracin.</text>
</comment>
<dbReference type="OrthoDB" id="9808289at2"/>
<keyword evidence="10 14" id="KW-0046">Antibiotic resistance</keyword>
<evidence type="ECO:0000256" key="8">
    <source>
        <dbReference type="ARBA" id="ARBA00022989"/>
    </source>
</evidence>